<accession>H9UK12</accession>
<feature type="compositionally biased region" description="Acidic residues" evidence="1">
    <location>
        <begin position="39"/>
        <end position="53"/>
    </location>
</feature>
<evidence type="ECO:0000313" key="3">
    <source>
        <dbReference type="EMBL" id="AFG37855.1"/>
    </source>
</evidence>
<dbReference type="PATRIC" id="fig|889378.3.peg.1787"/>
<gene>
    <name evidence="3" type="ordered locus">Spiaf_1798</name>
</gene>
<keyword evidence="2" id="KW-0732">Signal</keyword>
<feature type="region of interest" description="Disordered" evidence="1">
    <location>
        <begin position="22"/>
        <end position="61"/>
    </location>
</feature>
<keyword evidence="4" id="KW-1185">Reference proteome</keyword>
<evidence type="ECO:0000313" key="4">
    <source>
        <dbReference type="Proteomes" id="UP000007383"/>
    </source>
</evidence>
<evidence type="ECO:0008006" key="5">
    <source>
        <dbReference type="Google" id="ProtNLM"/>
    </source>
</evidence>
<protein>
    <recommendedName>
        <fullName evidence="5">Lipid/polyisoprenoid-binding YceI-like domain-containing protein</fullName>
    </recommendedName>
</protein>
<sequence length="214" mass="22317">MKKFFALLLVTIIMGAVGCENPTSSTSTISSNEGSTGEATDDGSDQAAPDDETTPTVGSYTATISGARTGTLSGPADFFYNSGNAPEGYNISLYGGSGFAGTGGTDGLADVQFTIGKTQPTTGSYPLQYRGGVQPDQNTAWQELSFYFVLDGVRYDIHDDASVSGSVEITSVDTTSIEGTAELSLEASFMQNFATQPIGTVDITIEFTTSYTTD</sequence>
<reference evidence="4" key="1">
    <citation type="journal article" date="2013" name="Stand. Genomic Sci.">
        <title>Complete genome sequence of the halophilic bacterium Spirochaeta africana type strain (Z-7692(T)) from the alkaline Lake Magadi in the East African Rift.</title>
        <authorList>
            <person name="Liolos K."/>
            <person name="Abt B."/>
            <person name="Scheuner C."/>
            <person name="Teshima H."/>
            <person name="Held B."/>
            <person name="Lapidus A."/>
            <person name="Nolan M."/>
            <person name="Lucas S."/>
            <person name="Deshpande S."/>
            <person name="Cheng J.F."/>
            <person name="Tapia R."/>
            <person name="Goodwin L.A."/>
            <person name="Pitluck S."/>
            <person name="Pagani I."/>
            <person name="Ivanova N."/>
            <person name="Mavromatis K."/>
            <person name="Mikhailova N."/>
            <person name="Huntemann M."/>
            <person name="Pati A."/>
            <person name="Chen A."/>
            <person name="Palaniappan K."/>
            <person name="Land M."/>
            <person name="Rohde M."/>
            <person name="Tindall B.J."/>
            <person name="Detter J.C."/>
            <person name="Goker M."/>
            <person name="Bristow J."/>
            <person name="Eisen J.A."/>
            <person name="Markowitz V."/>
            <person name="Hugenholtz P."/>
            <person name="Woyke T."/>
            <person name="Klenk H.P."/>
            <person name="Kyrpides N.C."/>
        </authorList>
    </citation>
    <scope>NUCLEOTIDE SEQUENCE</scope>
    <source>
        <strain evidence="4">ATCC 700263 / DSM 8902 / Z-7692</strain>
    </source>
</reference>
<dbReference type="RefSeq" id="WP_014455838.1">
    <property type="nucleotide sequence ID" value="NC_017098.1"/>
</dbReference>
<organism evidence="3 4">
    <name type="scientific">Spirochaeta africana (strain ATCC 700263 / DSM 8902 / Z-7692)</name>
    <dbReference type="NCBI Taxonomy" id="889378"/>
    <lineage>
        <taxon>Bacteria</taxon>
        <taxon>Pseudomonadati</taxon>
        <taxon>Spirochaetota</taxon>
        <taxon>Spirochaetia</taxon>
        <taxon>Spirochaetales</taxon>
        <taxon>Spirochaetaceae</taxon>
        <taxon>Spirochaeta</taxon>
    </lineage>
</organism>
<dbReference type="HOGENOM" id="CLU_1288226_0_0_12"/>
<evidence type="ECO:0000256" key="1">
    <source>
        <dbReference type="SAM" id="MobiDB-lite"/>
    </source>
</evidence>
<dbReference type="STRING" id="889378.Spiaf_1798"/>
<dbReference type="AlphaFoldDB" id="H9UK12"/>
<dbReference type="EMBL" id="CP003282">
    <property type="protein sequence ID" value="AFG37855.1"/>
    <property type="molecule type" value="Genomic_DNA"/>
</dbReference>
<proteinExistence type="predicted"/>
<feature type="chain" id="PRO_5003623406" description="Lipid/polyisoprenoid-binding YceI-like domain-containing protein" evidence="2">
    <location>
        <begin position="19"/>
        <end position="214"/>
    </location>
</feature>
<name>H9UK12_SPIAZ</name>
<dbReference type="PROSITE" id="PS51257">
    <property type="entry name" value="PROKAR_LIPOPROTEIN"/>
    <property type="match status" value="1"/>
</dbReference>
<evidence type="ECO:0000256" key="2">
    <source>
        <dbReference type="SAM" id="SignalP"/>
    </source>
</evidence>
<dbReference type="Proteomes" id="UP000007383">
    <property type="component" value="Chromosome"/>
</dbReference>
<feature type="compositionally biased region" description="Low complexity" evidence="1">
    <location>
        <begin position="23"/>
        <end position="38"/>
    </location>
</feature>
<feature type="signal peptide" evidence="2">
    <location>
        <begin position="1"/>
        <end position="18"/>
    </location>
</feature>
<dbReference type="KEGG" id="sfc:Spiaf_1798"/>